<dbReference type="AlphaFoldDB" id="A0AAD4DKP0"/>
<evidence type="ECO:0000313" key="3">
    <source>
        <dbReference type="Proteomes" id="UP001194580"/>
    </source>
</evidence>
<gene>
    <name evidence="2" type="ORF">BGZ95_001074</name>
</gene>
<evidence type="ECO:0000313" key="2">
    <source>
        <dbReference type="EMBL" id="KAG0279491.1"/>
    </source>
</evidence>
<evidence type="ECO:0000256" key="1">
    <source>
        <dbReference type="SAM" id="SignalP"/>
    </source>
</evidence>
<organism evidence="2 3">
    <name type="scientific">Linnemannia exigua</name>
    <dbReference type="NCBI Taxonomy" id="604196"/>
    <lineage>
        <taxon>Eukaryota</taxon>
        <taxon>Fungi</taxon>
        <taxon>Fungi incertae sedis</taxon>
        <taxon>Mucoromycota</taxon>
        <taxon>Mortierellomycotina</taxon>
        <taxon>Mortierellomycetes</taxon>
        <taxon>Mortierellales</taxon>
        <taxon>Mortierellaceae</taxon>
        <taxon>Linnemannia</taxon>
    </lineage>
</organism>
<name>A0AAD4DKP0_9FUNG</name>
<dbReference type="Proteomes" id="UP001194580">
    <property type="component" value="Unassembled WGS sequence"/>
</dbReference>
<dbReference type="EMBL" id="JAAAIL010000121">
    <property type="protein sequence ID" value="KAG0279491.1"/>
    <property type="molecule type" value="Genomic_DNA"/>
</dbReference>
<feature type="signal peptide" evidence="1">
    <location>
        <begin position="1"/>
        <end position="23"/>
    </location>
</feature>
<reference evidence="2" key="1">
    <citation type="journal article" date="2020" name="Fungal Divers.">
        <title>Resolving the Mortierellaceae phylogeny through synthesis of multi-gene phylogenetics and phylogenomics.</title>
        <authorList>
            <person name="Vandepol N."/>
            <person name="Liber J."/>
            <person name="Desiro A."/>
            <person name="Na H."/>
            <person name="Kennedy M."/>
            <person name="Barry K."/>
            <person name="Grigoriev I.V."/>
            <person name="Miller A.N."/>
            <person name="O'Donnell K."/>
            <person name="Stajich J.E."/>
            <person name="Bonito G."/>
        </authorList>
    </citation>
    <scope>NUCLEOTIDE SEQUENCE</scope>
    <source>
        <strain evidence="2">NRRL 28262</strain>
    </source>
</reference>
<evidence type="ECO:0008006" key="4">
    <source>
        <dbReference type="Google" id="ProtNLM"/>
    </source>
</evidence>
<sequence length="171" mass="18840">MMFKTLLASATIALVVILSTVSAAIPGKTGALISTTEYCIFLPHKFGGEISDDMDKARVFCNKPIPSAPMAKILPAGFIKSIHLTRNTAAGWVQITGRIDRRKYGLKSWDDGGQYDIKHPNGGSYDGYKYFVEFVEPNENIYCLRACKHKQNCPTNKPTRGCKEVIGGNYS</sequence>
<keyword evidence="1" id="KW-0732">Signal</keyword>
<protein>
    <recommendedName>
        <fullName evidence="4">Secreted protein</fullName>
    </recommendedName>
</protein>
<keyword evidence="3" id="KW-1185">Reference proteome</keyword>
<accession>A0AAD4DKP0</accession>
<feature type="chain" id="PRO_5042081122" description="Secreted protein" evidence="1">
    <location>
        <begin position="24"/>
        <end position="171"/>
    </location>
</feature>
<proteinExistence type="predicted"/>
<comment type="caution">
    <text evidence="2">The sequence shown here is derived from an EMBL/GenBank/DDBJ whole genome shotgun (WGS) entry which is preliminary data.</text>
</comment>